<organism evidence="1 2">
    <name type="scientific">Pleurodeles waltl</name>
    <name type="common">Iberian ribbed newt</name>
    <dbReference type="NCBI Taxonomy" id="8319"/>
    <lineage>
        <taxon>Eukaryota</taxon>
        <taxon>Metazoa</taxon>
        <taxon>Chordata</taxon>
        <taxon>Craniata</taxon>
        <taxon>Vertebrata</taxon>
        <taxon>Euteleostomi</taxon>
        <taxon>Amphibia</taxon>
        <taxon>Batrachia</taxon>
        <taxon>Caudata</taxon>
        <taxon>Salamandroidea</taxon>
        <taxon>Salamandridae</taxon>
        <taxon>Pleurodelinae</taxon>
        <taxon>Pleurodeles</taxon>
    </lineage>
</organism>
<sequence length="67" mass="7481">MFTCGAAWVKHCCESQKIARSNIAHTAENCEKEPLGHARRDDSAFHPYKANTICCSDFGDTNGYRES</sequence>
<name>A0AAV7Q1T7_PLEWA</name>
<accession>A0AAV7Q1T7</accession>
<dbReference type="EMBL" id="JANPWB010000010">
    <property type="protein sequence ID" value="KAJ1134341.1"/>
    <property type="molecule type" value="Genomic_DNA"/>
</dbReference>
<evidence type="ECO:0000313" key="2">
    <source>
        <dbReference type="Proteomes" id="UP001066276"/>
    </source>
</evidence>
<dbReference type="Proteomes" id="UP001066276">
    <property type="component" value="Chromosome 6"/>
</dbReference>
<evidence type="ECO:0000313" key="1">
    <source>
        <dbReference type="EMBL" id="KAJ1134341.1"/>
    </source>
</evidence>
<keyword evidence="2" id="KW-1185">Reference proteome</keyword>
<proteinExistence type="predicted"/>
<reference evidence="1" key="1">
    <citation type="journal article" date="2022" name="bioRxiv">
        <title>Sequencing and chromosome-scale assembly of the giantPleurodeles waltlgenome.</title>
        <authorList>
            <person name="Brown T."/>
            <person name="Elewa A."/>
            <person name="Iarovenko S."/>
            <person name="Subramanian E."/>
            <person name="Araus A.J."/>
            <person name="Petzold A."/>
            <person name="Susuki M."/>
            <person name="Suzuki K.-i.T."/>
            <person name="Hayashi T."/>
            <person name="Toyoda A."/>
            <person name="Oliveira C."/>
            <person name="Osipova E."/>
            <person name="Leigh N.D."/>
            <person name="Simon A."/>
            <person name="Yun M.H."/>
        </authorList>
    </citation>
    <scope>NUCLEOTIDE SEQUENCE</scope>
    <source>
        <strain evidence="1">20211129_DDA</strain>
        <tissue evidence="1">Liver</tissue>
    </source>
</reference>
<comment type="caution">
    <text evidence="1">The sequence shown here is derived from an EMBL/GenBank/DDBJ whole genome shotgun (WGS) entry which is preliminary data.</text>
</comment>
<protein>
    <submittedName>
        <fullName evidence="1">Uncharacterized protein</fullName>
    </submittedName>
</protein>
<dbReference type="AlphaFoldDB" id="A0AAV7Q1T7"/>
<gene>
    <name evidence="1" type="ORF">NDU88_000793</name>
</gene>